<sequence length="505" mass="55740">MASKTIAEKKDDYIQSFLSRRFSPAEVYVIATVGVLIAFGLRISLHGVLDERAPFTFFIPPILVAALIGGLRASLFAVALSVLAGYIIKELTPRGAVFSEMAMLSFIGVVIALLGEILHSARKAIGKAQARADSREAHLRSVLDTVLDASIVSTRDGTIVSFNAAAIRQFGYSEEEVVGQNLRMLMPEPYHREHDGYMERYLRTGEKRIIGMDRVVVGRRKDGSTFPMKLAVGETHTGGETFFTGFVRDLTEREESAARLQEIQGELARLARLNEMGEMASTLAHELNQPLSAIANYVHGCARLLRDMDEAVAVRMREALEETANQSLRAGRIIKHLREFVTKGETEKAPENIRRLVEEAGALALVGSREKGVRTVFEFAQGPEMVTVDRIQVQQVLTNLMRNAIEAMRDSQRRELVIRTLQEDEDMIQVIVQDTGPGIPEEIAGQLFKPFVTTKAGGMGIGLSISKRIVEAHGGEMTVTRNEAGGATFRFTLPIDKEERENADG</sequence>
<evidence type="ECO:0000256" key="8">
    <source>
        <dbReference type="ARBA" id="ARBA00022777"/>
    </source>
</evidence>
<evidence type="ECO:0000313" key="18">
    <source>
        <dbReference type="EMBL" id="CDZ36672.1"/>
    </source>
</evidence>
<dbReference type="PANTHER" id="PTHR43065:SF10">
    <property type="entry name" value="PEROXIDE STRESS-ACTIVATED HISTIDINE KINASE MAK3"/>
    <property type="match status" value="1"/>
</dbReference>
<dbReference type="FunFam" id="3.30.450.20:FF:000060">
    <property type="entry name" value="Sensor protein FixL"/>
    <property type="match status" value="1"/>
</dbReference>
<dbReference type="GO" id="GO:0005524">
    <property type="term" value="F:ATP binding"/>
    <property type="evidence" value="ECO:0007669"/>
    <property type="project" value="UniProtKB-KW"/>
</dbReference>
<keyword evidence="14" id="KW-0812">Transmembrane</keyword>
<dbReference type="GO" id="GO:0000155">
    <property type="term" value="F:phosphorelay sensor kinase activity"/>
    <property type="evidence" value="ECO:0007669"/>
    <property type="project" value="InterPro"/>
</dbReference>
<proteinExistence type="predicted"/>
<dbReference type="InterPro" id="IPR003661">
    <property type="entry name" value="HisK_dim/P_dom"/>
</dbReference>
<dbReference type="InterPro" id="IPR035965">
    <property type="entry name" value="PAS-like_dom_sf"/>
</dbReference>
<keyword evidence="8 18" id="KW-0418">Kinase</keyword>
<keyword evidence="4" id="KW-0597">Phosphoprotein</keyword>
<organism evidence="18 19">
    <name type="scientific">Neorhizobium galegae bv. officinalis</name>
    <dbReference type="NCBI Taxonomy" id="323656"/>
    <lineage>
        <taxon>Bacteria</taxon>
        <taxon>Pseudomonadati</taxon>
        <taxon>Pseudomonadota</taxon>
        <taxon>Alphaproteobacteria</taxon>
        <taxon>Hyphomicrobiales</taxon>
        <taxon>Rhizobiaceae</taxon>
        <taxon>Rhizobium/Agrobacterium group</taxon>
        <taxon>Neorhizobium</taxon>
    </lineage>
</organism>
<keyword evidence="7" id="KW-0547">Nucleotide-binding</keyword>
<dbReference type="GO" id="GO:0006355">
    <property type="term" value="P:regulation of DNA-templated transcription"/>
    <property type="evidence" value="ECO:0007669"/>
    <property type="project" value="InterPro"/>
</dbReference>
<comment type="function">
    <text evidence="12">Putative oxygen sensor; modulates the activity of FixJ, a transcriptional activator of nitrogen fixation fixK gene. FixL probably acts as a kinase that phosphorylates FixJ.</text>
</comment>
<dbReference type="PRINTS" id="PR00344">
    <property type="entry name" value="BCTRLSENSOR"/>
</dbReference>
<dbReference type="PANTHER" id="PTHR43065">
    <property type="entry name" value="SENSOR HISTIDINE KINASE"/>
    <property type="match status" value="1"/>
</dbReference>
<dbReference type="Gene3D" id="3.30.450.20">
    <property type="entry name" value="PAS domain"/>
    <property type="match status" value="1"/>
</dbReference>
<evidence type="ECO:0000256" key="12">
    <source>
        <dbReference type="ARBA" id="ARBA00059827"/>
    </source>
</evidence>
<evidence type="ECO:0000259" key="16">
    <source>
        <dbReference type="PROSITE" id="PS50112"/>
    </source>
</evidence>
<evidence type="ECO:0000256" key="4">
    <source>
        <dbReference type="ARBA" id="ARBA00022553"/>
    </source>
</evidence>
<dbReference type="NCBIfam" id="TIGR00229">
    <property type="entry name" value="sensory_box"/>
    <property type="match status" value="1"/>
</dbReference>
<dbReference type="SUPFAM" id="SSF47384">
    <property type="entry name" value="Homodimeric domain of signal transducing histidine kinase"/>
    <property type="match status" value="1"/>
</dbReference>
<dbReference type="Gene3D" id="1.10.287.130">
    <property type="match status" value="1"/>
</dbReference>
<dbReference type="Pfam" id="PF02518">
    <property type="entry name" value="HATPase_c"/>
    <property type="match status" value="1"/>
</dbReference>
<keyword evidence="9" id="KW-0067">ATP-binding</keyword>
<feature type="transmembrane region" description="Helical" evidence="14">
    <location>
        <begin position="57"/>
        <end position="88"/>
    </location>
</feature>
<dbReference type="RefSeq" id="WP_046667539.1">
    <property type="nucleotide sequence ID" value="NZ_CCRH01000009.1"/>
</dbReference>
<name>A0A0T7FNT4_NEOGA</name>
<dbReference type="InterPro" id="IPR003594">
    <property type="entry name" value="HATPase_dom"/>
</dbReference>
<feature type="transmembrane region" description="Helical" evidence="14">
    <location>
        <begin position="95"/>
        <end position="115"/>
    </location>
</feature>
<keyword evidence="14" id="KW-1133">Transmembrane helix</keyword>
<dbReference type="Pfam" id="PF00989">
    <property type="entry name" value="PAS"/>
    <property type="match status" value="1"/>
</dbReference>
<evidence type="ECO:0000259" key="17">
    <source>
        <dbReference type="PROSITE" id="PS50113"/>
    </source>
</evidence>
<dbReference type="InterPro" id="IPR036097">
    <property type="entry name" value="HisK_dim/P_sf"/>
</dbReference>
<evidence type="ECO:0000256" key="10">
    <source>
        <dbReference type="ARBA" id="ARBA00023004"/>
    </source>
</evidence>
<evidence type="ECO:0000256" key="5">
    <source>
        <dbReference type="ARBA" id="ARBA00022617"/>
    </source>
</evidence>
<dbReference type="InterPro" id="IPR005467">
    <property type="entry name" value="His_kinase_dom"/>
</dbReference>
<keyword evidence="10" id="KW-0408">Iron</keyword>
<keyword evidence="14" id="KW-0472">Membrane</keyword>
<evidence type="ECO:0000256" key="7">
    <source>
        <dbReference type="ARBA" id="ARBA00022741"/>
    </source>
</evidence>
<dbReference type="PROSITE" id="PS50113">
    <property type="entry name" value="PAC"/>
    <property type="match status" value="1"/>
</dbReference>
<evidence type="ECO:0000313" key="19">
    <source>
        <dbReference type="Proteomes" id="UP000046176"/>
    </source>
</evidence>
<keyword evidence="5" id="KW-0479">Metal-binding</keyword>
<evidence type="ECO:0000256" key="6">
    <source>
        <dbReference type="ARBA" id="ARBA00022679"/>
    </source>
</evidence>
<dbReference type="SUPFAM" id="SSF55785">
    <property type="entry name" value="PYP-like sensor domain (PAS domain)"/>
    <property type="match status" value="1"/>
</dbReference>
<feature type="transmembrane region" description="Helical" evidence="14">
    <location>
        <begin position="27"/>
        <end position="45"/>
    </location>
</feature>
<comment type="catalytic activity">
    <reaction evidence="1">
        <text>ATP + protein L-histidine = ADP + protein N-phospho-L-histidine.</text>
        <dbReference type="EC" id="2.7.13.3"/>
    </reaction>
</comment>
<dbReference type="InterPro" id="IPR036890">
    <property type="entry name" value="HATPase_C_sf"/>
</dbReference>
<keyword evidence="6" id="KW-0808">Transferase</keyword>
<dbReference type="CDD" id="cd00082">
    <property type="entry name" value="HisKA"/>
    <property type="match status" value="1"/>
</dbReference>
<dbReference type="AlphaFoldDB" id="A0A0T7FNT4"/>
<dbReference type="EC" id="2.7.13.3" evidence="3"/>
<dbReference type="Gene3D" id="3.30.565.10">
    <property type="entry name" value="Histidine kinase-like ATPase, C-terminal domain"/>
    <property type="match status" value="1"/>
</dbReference>
<keyword evidence="5" id="KW-0349">Heme</keyword>
<dbReference type="PROSITE" id="PS50112">
    <property type="entry name" value="PAS"/>
    <property type="match status" value="1"/>
</dbReference>
<keyword evidence="11" id="KW-0902">Two-component regulatory system</keyword>
<comment type="cofactor">
    <cofactor evidence="2">
        <name>heme</name>
        <dbReference type="ChEBI" id="CHEBI:30413"/>
    </cofactor>
</comment>
<evidence type="ECO:0000256" key="2">
    <source>
        <dbReference type="ARBA" id="ARBA00001971"/>
    </source>
</evidence>
<dbReference type="InterPro" id="IPR004358">
    <property type="entry name" value="Sig_transdc_His_kin-like_C"/>
</dbReference>
<evidence type="ECO:0000256" key="11">
    <source>
        <dbReference type="ARBA" id="ARBA00023012"/>
    </source>
</evidence>
<dbReference type="InterPro" id="IPR013767">
    <property type="entry name" value="PAS_fold"/>
</dbReference>
<evidence type="ECO:0000256" key="3">
    <source>
        <dbReference type="ARBA" id="ARBA00012438"/>
    </source>
</evidence>
<dbReference type="InterPro" id="IPR000700">
    <property type="entry name" value="PAS-assoc_C"/>
</dbReference>
<dbReference type="OrthoDB" id="226486at2"/>
<dbReference type="InterPro" id="IPR000014">
    <property type="entry name" value="PAS"/>
</dbReference>
<dbReference type="SMART" id="SM00091">
    <property type="entry name" value="PAS"/>
    <property type="match status" value="1"/>
</dbReference>
<evidence type="ECO:0000256" key="1">
    <source>
        <dbReference type="ARBA" id="ARBA00000085"/>
    </source>
</evidence>
<protein>
    <recommendedName>
        <fullName evidence="13">Sensor protein FixL</fullName>
        <ecNumber evidence="3">2.7.13.3</ecNumber>
    </recommendedName>
</protein>
<dbReference type="Pfam" id="PF00512">
    <property type="entry name" value="HisKA"/>
    <property type="match status" value="1"/>
</dbReference>
<reference evidence="18 19" key="1">
    <citation type="submission" date="2014-08" db="EMBL/GenBank/DDBJ databases">
        <authorList>
            <person name="Chen Y.-H."/>
        </authorList>
    </citation>
    <scope>NUCLEOTIDE SEQUENCE [LARGE SCALE GENOMIC DNA]</scope>
</reference>
<dbReference type="CDD" id="cd00130">
    <property type="entry name" value="PAS"/>
    <property type="match status" value="1"/>
</dbReference>
<evidence type="ECO:0000256" key="9">
    <source>
        <dbReference type="ARBA" id="ARBA00022840"/>
    </source>
</evidence>
<gene>
    <name evidence="18" type="ORF">NGAL_HAMBI1145_34590</name>
</gene>
<accession>A0A0T7FNT4</accession>
<dbReference type="SMART" id="SM00387">
    <property type="entry name" value="HATPase_c"/>
    <property type="match status" value="1"/>
</dbReference>
<dbReference type="PROSITE" id="PS50109">
    <property type="entry name" value="HIS_KIN"/>
    <property type="match status" value="1"/>
</dbReference>
<dbReference type="SUPFAM" id="SSF55874">
    <property type="entry name" value="ATPase domain of HSP90 chaperone/DNA topoisomerase II/histidine kinase"/>
    <property type="match status" value="1"/>
</dbReference>
<evidence type="ECO:0000256" key="14">
    <source>
        <dbReference type="SAM" id="Phobius"/>
    </source>
</evidence>
<evidence type="ECO:0000256" key="13">
    <source>
        <dbReference type="ARBA" id="ARBA00070616"/>
    </source>
</evidence>
<dbReference type="SMART" id="SM00388">
    <property type="entry name" value="HisKA"/>
    <property type="match status" value="1"/>
</dbReference>
<feature type="domain" description="PAS" evidence="16">
    <location>
        <begin position="135"/>
        <end position="205"/>
    </location>
</feature>
<dbReference type="EMBL" id="CCRH01000009">
    <property type="protein sequence ID" value="CDZ36672.1"/>
    <property type="molecule type" value="Genomic_DNA"/>
</dbReference>
<dbReference type="Proteomes" id="UP000046176">
    <property type="component" value="Unassembled WGS sequence"/>
</dbReference>
<feature type="domain" description="Histidine kinase" evidence="15">
    <location>
        <begin position="282"/>
        <end position="497"/>
    </location>
</feature>
<feature type="domain" description="PAC" evidence="17">
    <location>
        <begin position="203"/>
        <end position="262"/>
    </location>
</feature>
<evidence type="ECO:0000259" key="15">
    <source>
        <dbReference type="PROSITE" id="PS50109"/>
    </source>
</evidence>